<evidence type="ECO:0000313" key="2">
    <source>
        <dbReference type="EMBL" id="MDI6104844.1"/>
    </source>
</evidence>
<dbReference type="Pfam" id="PF00196">
    <property type="entry name" value="GerE"/>
    <property type="match status" value="1"/>
</dbReference>
<evidence type="ECO:0000313" key="3">
    <source>
        <dbReference type="Proteomes" id="UP001241758"/>
    </source>
</evidence>
<dbReference type="SMART" id="SM00421">
    <property type="entry name" value="HTH_LUXR"/>
    <property type="match status" value="1"/>
</dbReference>
<feature type="domain" description="HTH luxR-type" evidence="1">
    <location>
        <begin position="265"/>
        <end position="332"/>
    </location>
</feature>
<protein>
    <submittedName>
        <fullName evidence="2">Helix-turn-helix transcriptional regulator</fullName>
    </submittedName>
</protein>
<dbReference type="Gene3D" id="1.10.10.10">
    <property type="entry name" value="Winged helix-like DNA-binding domain superfamily/Winged helix DNA-binding domain"/>
    <property type="match status" value="1"/>
</dbReference>
<dbReference type="InterPro" id="IPR051797">
    <property type="entry name" value="TrmB-like"/>
</dbReference>
<dbReference type="SUPFAM" id="SSF46894">
    <property type="entry name" value="C-terminal effector domain of the bipartite response regulators"/>
    <property type="match status" value="1"/>
</dbReference>
<gene>
    <name evidence="2" type="ORF">QLQ12_40285</name>
</gene>
<organism evidence="2 3">
    <name type="scientific">Actinoplanes sandaracinus</name>
    <dbReference type="NCBI Taxonomy" id="3045177"/>
    <lineage>
        <taxon>Bacteria</taxon>
        <taxon>Bacillati</taxon>
        <taxon>Actinomycetota</taxon>
        <taxon>Actinomycetes</taxon>
        <taxon>Micromonosporales</taxon>
        <taxon>Micromonosporaceae</taxon>
        <taxon>Actinoplanes</taxon>
    </lineage>
</organism>
<dbReference type="CDD" id="cd06170">
    <property type="entry name" value="LuxR_C_like"/>
    <property type="match status" value="1"/>
</dbReference>
<dbReference type="PROSITE" id="PS50043">
    <property type="entry name" value="HTH_LUXR_2"/>
    <property type="match status" value="1"/>
</dbReference>
<dbReference type="RefSeq" id="WP_282766268.1">
    <property type="nucleotide sequence ID" value="NZ_JASCTH010000037.1"/>
</dbReference>
<dbReference type="Proteomes" id="UP001241758">
    <property type="component" value="Unassembled WGS sequence"/>
</dbReference>
<evidence type="ECO:0000259" key="1">
    <source>
        <dbReference type="PROSITE" id="PS50043"/>
    </source>
</evidence>
<reference evidence="2 3" key="1">
    <citation type="submission" date="2023-05" db="EMBL/GenBank/DDBJ databases">
        <title>Actinoplanes sp. NEAU-A12 genome sequencing.</title>
        <authorList>
            <person name="Wang Z.-S."/>
        </authorList>
    </citation>
    <scope>NUCLEOTIDE SEQUENCE [LARGE SCALE GENOMIC DNA]</scope>
    <source>
        <strain evidence="2 3">NEAU-A12</strain>
    </source>
</reference>
<dbReference type="InterPro" id="IPR036388">
    <property type="entry name" value="WH-like_DNA-bd_sf"/>
</dbReference>
<dbReference type="EMBL" id="JASCTH010000037">
    <property type="protein sequence ID" value="MDI6104844.1"/>
    <property type="molecule type" value="Genomic_DNA"/>
</dbReference>
<dbReference type="InterPro" id="IPR000792">
    <property type="entry name" value="Tscrpt_reg_LuxR_C"/>
</dbReference>
<accession>A0ABT6WYN5</accession>
<name>A0ABT6WYN5_9ACTN</name>
<dbReference type="PANTHER" id="PTHR34293">
    <property type="entry name" value="HTH-TYPE TRANSCRIPTIONAL REGULATOR TRMBL2"/>
    <property type="match status" value="1"/>
</dbReference>
<dbReference type="PANTHER" id="PTHR34293:SF1">
    <property type="entry name" value="HTH-TYPE TRANSCRIPTIONAL REGULATOR TRMBL2"/>
    <property type="match status" value="1"/>
</dbReference>
<comment type="caution">
    <text evidence="2">The sequence shown here is derived from an EMBL/GenBank/DDBJ whole genome shotgun (WGS) entry which is preliminary data.</text>
</comment>
<keyword evidence="3" id="KW-1185">Reference proteome</keyword>
<proteinExistence type="predicted"/>
<dbReference type="InterPro" id="IPR016032">
    <property type="entry name" value="Sig_transdc_resp-reg_C-effctor"/>
</dbReference>
<sequence>MHGTDDIHDPAAAPPTSAQAAVYRWLAANDWNADVARAANDLELDPAQVDAALDWVVRIGLVHRDVTLPGRFVSVDPDVVTATATARLEEQLRASQARLAEIRDGFRGLRGDYLASVQRTAGAVELIPRIEQVRVALNQASDACRREMLTSQPGGNRSSEALEEALARDTRLLGRGVRMRTLYHHTARFNGPSQAYVATASALGAEYRTAHQLFGRLIMFDREVAFIPDGHGSWGAVVVREPSVVDYLYQVFEGAWDAAQPFSDPYTAGMQIVARELDRTILRLLATGLKDETIARRLGMSLRTARKHIADIMEGLGAQSRFQAGLRAAAAGLLDDEDRSAADPGACTAPS</sequence>